<keyword evidence="3" id="KW-1185">Reference proteome</keyword>
<sequence length="336" mass="33715">EVSASLPPPPLPPWPLPWPTAPVGESPVAVPLPSVSVLRSKAASRGRPASPPSLELELDTTTADPPADDPTTSLDPNDEADAPSPAPLPILTPAPGPAGASNPRIEAPGAVELPSTVGSEPNSSTLPIPTPPPVVLTEESKPTYELIDDTPPRAPSPEPSPAADALPPYPLLQIATPNPSPSPPLQDTVSASAEVPPVAVQTACRTSDGPSQDASDGRGSPSCTIPNPAVQNPHVILPLAPEPTGSDSSEAPEFAAAHPQREAEPGELLDSATTDAGGPPEILAPDDGATLPPIKAPDDGATLLQEAPSAAEGAVATFLEADPGVTAEGESTDPSV</sequence>
<accession>A0ABQ5S392</accession>
<feature type="compositionally biased region" description="Polar residues" evidence="1">
    <location>
        <begin position="203"/>
        <end position="214"/>
    </location>
</feature>
<gene>
    <name evidence="2" type="ORF">VaNZ11_007648</name>
</gene>
<evidence type="ECO:0000256" key="1">
    <source>
        <dbReference type="SAM" id="MobiDB-lite"/>
    </source>
</evidence>
<feature type="compositionally biased region" description="Low complexity" evidence="1">
    <location>
        <begin position="26"/>
        <end position="40"/>
    </location>
</feature>
<feature type="compositionally biased region" description="Pro residues" evidence="1">
    <location>
        <begin position="1"/>
        <end position="20"/>
    </location>
</feature>
<name>A0ABQ5S392_9CHLO</name>
<feature type="compositionally biased region" description="Low complexity" evidence="1">
    <location>
        <begin position="189"/>
        <end position="200"/>
    </location>
</feature>
<feature type="non-terminal residue" evidence="2">
    <location>
        <position position="1"/>
    </location>
</feature>
<organism evidence="2 3">
    <name type="scientific">Volvox africanus</name>
    <dbReference type="NCBI Taxonomy" id="51714"/>
    <lineage>
        <taxon>Eukaryota</taxon>
        <taxon>Viridiplantae</taxon>
        <taxon>Chlorophyta</taxon>
        <taxon>core chlorophytes</taxon>
        <taxon>Chlorophyceae</taxon>
        <taxon>CS clade</taxon>
        <taxon>Chlamydomonadales</taxon>
        <taxon>Volvocaceae</taxon>
        <taxon>Volvox</taxon>
    </lineage>
</organism>
<comment type="caution">
    <text evidence="2">The sequence shown here is derived from an EMBL/GenBank/DDBJ whole genome shotgun (WGS) entry which is preliminary data.</text>
</comment>
<reference evidence="2 3" key="1">
    <citation type="journal article" date="2023" name="IScience">
        <title>Expanded male sex-determining region conserved during the evolution of homothallism in the green alga Volvox.</title>
        <authorList>
            <person name="Yamamoto K."/>
            <person name="Matsuzaki R."/>
            <person name="Mahakham W."/>
            <person name="Heman W."/>
            <person name="Sekimoto H."/>
            <person name="Kawachi M."/>
            <person name="Minakuchi Y."/>
            <person name="Toyoda A."/>
            <person name="Nozaki H."/>
        </authorList>
    </citation>
    <scope>NUCLEOTIDE SEQUENCE [LARGE SCALE GENOMIC DNA]</scope>
    <source>
        <strain evidence="2 3">NIES-4468</strain>
    </source>
</reference>
<feature type="compositionally biased region" description="Low complexity" evidence="1">
    <location>
        <begin position="59"/>
        <end position="75"/>
    </location>
</feature>
<proteinExistence type="predicted"/>
<feature type="region of interest" description="Disordered" evidence="1">
    <location>
        <begin position="1"/>
        <end position="300"/>
    </location>
</feature>
<evidence type="ECO:0000313" key="2">
    <source>
        <dbReference type="EMBL" id="GLI64382.1"/>
    </source>
</evidence>
<protein>
    <submittedName>
        <fullName evidence="2">Uncharacterized protein</fullName>
    </submittedName>
</protein>
<feature type="compositionally biased region" description="Pro residues" evidence="1">
    <location>
        <begin position="84"/>
        <end position="96"/>
    </location>
</feature>
<dbReference type="EMBL" id="BSDZ01000019">
    <property type="protein sequence ID" value="GLI64382.1"/>
    <property type="molecule type" value="Genomic_DNA"/>
</dbReference>
<dbReference type="Proteomes" id="UP001165090">
    <property type="component" value="Unassembled WGS sequence"/>
</dbReference>
<evidence type="ECO:0000313" key="3">
    <source>
        <dbReference type="Proteomes" id="UP001165090"/>
    </source>
</evidence>